<proteinExistence type="predicted"/>
<sequence>MLLFSSCQAFRFCWWRELFDGLNISSSELKQGVDCLRGKCQTLVEVAQPMFSSLSLAVVPSESRILEQKNEKHATSYVRVRFLYRLSSKQLRGARSGGAVSRC</sequence>
<gene>
    <name evidence="1" type="ORF">QSP1433_LOCUS11718</name>
</gene>
<reference evidence="1" key="1">
    <citation type="submission" date="2021-01" db="EMBL/GenBank/DDBJ databases">
        <authorList>
            <person name="Corre E."/>
            <person name="Pelletier E."/>
            <person name="Niang G."/>
            <person name="Scheremetjew M."/>
            <person name="Finn R."/>
            <person name="Kale V."/>
            <person name="Holt S."/>
            <person name="Cochrane G."/>
            <person name="Meng A."/>
            <person name="Brown T."/>
            <person name="Cohen L."/>
        </authorList>
    </citation>
    <scope>NUCLEOTIDE SEQUENCE</scope>
    <source>
        <strain evidence="1">NY070348D</strain>
    </source>
</reference>
<dbReference type="EMBL" id="HBHK01018603">
    <property type="protein sequence ID" value="CAD9693478.1"/>
    <property type="molecule type" value="Transcribed_RNA"/>
</dbReference>
<accession>A0A7S2S9F6</accession>
<dbReference type="AlphaFoldDB" id="A0A7S2S9F6"/>
<evidence type="ECO:0000313" key="1">
    <source>
        <dbReference type="EMBL" id="CAD9693478.1"/>
    </source>
</evidence>
<organism evidence="1">
    <name type="scientific">Mucochytrium quahogii</name>
    <dbReference type="NCBI Taxonomy" id="96639"/>
    <lineage>
        <taxon>Eukaryota</taxon>
        <taxon>Sar</taxon>
        <taxon>Stramenopiles</taxon>
        <taxon>Bigyra</taxon>
        <taxon>Labyrinthulomycetes</taxon>
        <taxon>Thraustochytrida</taxon>
        <taxon>Thraustochytriidae</taxon>
        <taxon>Mucochytrium</taxon>
    </lineage>
</organism>
<protein>
    <submittedName>
        <fullName evidence="1">Uncharacterized protein</fullName>
    </submittedName>
</protein>
<name>A0A7S2S9F6_9STRA</name>